<evidence type="ECO:0000313" key="2">
    <source>
        <dbReference type="EMBL" id="KHT56447.1"/>
    </source>
</evidence>
<evidence type="ECO:0000313" key="3">
    <source>
        <dbReference type="Proteomes" id="UP000031197"/>
    </source>
</evidence>
<protein>
    <recommendedName>
        <fullName evidence="4">Smp protein</fullName>
    </recommendedName>
</protein>
<keyword evidence="1" id="KW-0812">Transmembrane</keyword>
<accession>A0A0B3YEV6</accession>
<dbReference type="OrthoDB" id="6335784at2"/>
<name>A0A0B3YEV6_9ALTE</name>
<proteinExistence type="predicted"/>
<dbReference type="AlphaFoldDB" id="A0A0B3YEV6"/>
<feature type="transmembrane region" description="Helical" evidence="1">
    <location>
        <begin position="187"/>
        <end position="207"/>
    </location>
</feature>
<gene>
    <name evidence="2" type="ORF">RJ41_03600</name>
</gene>
<keyword evidence="1" id="KW-1133">Transmembrane helix</keyword>
<dbReference type="EMBL" id="JWLW01000005">
    <property type="protein sequence ID" value="KHT56447.1"/>
    <property type="molecule type" value="Genomic_DNA"/>
</dbReference>
<dbReference type="Proteomes" id="UP000031197">
    <property type="component" value="Unassembled WGS sequence"/>
</dbReference>
<reference evidence="2 3" key="1">
    <citation type="submission" date="2014-12" db="EMBL/GenBank/DDBJ databases">
        <title>Genome sequencing of Alteromonas marina AD001.</title>
        <authorList>
            <person name="Adrian T.G.S."/>
            <person name="Chan K.G."/>
        </authorList>
    </citation>
    <scope>NUCLEOTIDE SEQUENCE [LARGE SCALE GENOMIC DNA]</scope>
    <source>
        <strain evidence="2 3">AD001</strain>
    </source>
</reference>
<keyword evidence="1" id="KW-0472">Membrane</keyword>
<evidence type="ECO:0000256" key="1">
    <source>
        <dbReference type="SAM" id="Phobius"/>
    </source>
</evidence>
<feature type="transmembrane region" description="Helical" evidence="1">
    <location>
        <begin position="26"/>
        <end position="46"/>
    </location>
</feature>
<evidence type="ECO:0008006" key="4">
    <source>
        <dbReference type="Google" id="ProtNLM"/>
    </source>
</evidence>
<comment type="caution">
    <text evidence="2">The sequence shown here is derived from an EMBL/GenBank/DDBJ whole genome shotgun (WGS) entry which is preliminary data.</text>
</comment>
<keyword evidence="3" id="KW-1185">Reference proteome</keyword>
<sequence length="231" mass="25975">MVDVLSKAQSQVKSSSHSLYTALKRLFHTLVVSTVFALVVVLILLLQQYQNDWLTVQTRFSGESIARQYAKLLQPAFIADQLTSEGLEIDAGTALLNNIARRDYIESVAAILINEPHILALSVFDKDGRYIAPLPQIESVVSMSQSQSVTPLTYVGVITDDNENLLGYVNIHMNTQAVLESPLTLRYQLALIACILVFLALMLGIYLTRAFYKSRPWFIQVIESKRNKEKR</sequence>
<dbReference type="RefSeq" id="WP_039217018.1">
    <property type="nucleotide sequence ID" value="NZ_JWLW01000005.1"/>
</dbReference>
<organism evidence="2 3">
    <name type="scientific">Alteromonas marina</name>
    <dbReference type="NCBI Taxonomy" id="203795"/>
    <lineage>
        <taxon>Bacteria</taxon>
        <taxon>Pseudomonadati</taxon>
        <taxon>Pseudomonadota</taxon>
        <taxon>Gammaproteobacteria</taxon>
        <taxon>Alteromonadales</taxon>
        <taxon>Alteromonadaceae</taxon>
        <taxon>Alteromonas/Salinimonas group</taxon>
        <taxon>Alteromonas</taxon>
    </lineage>
</organism>